<sequence length="203" mass="21068">MLRGGSSDLSVAHFRSGEFDGGHDGLVAGATAEVAAEGFLDVVLGGVWVVTEEFEGGHDEPWGAEAALKAVSLDEGLLDRMEAAGLAVAQALDGGDLCAIGLNCQGQAGTSRTAVDQHGAYPADAMLTAHMGAAQGQFMAQEIHQGQAGFHVPLVASAIDRDAHGLLCRHQEFLLSVVCATYPSRPAASARQRSSRVLTSCRR</sequence>
<evidence type="ECO:0000313" key="1">
    <source>
        <dbReference type="EMBL" id="CAB1369274.1"/>
    </source>
</evidence>
<dbReference type="KEGG" id="doe:DENOEST_2109"/>
<reference evidence="1 2" key="1">
    <citation type="submission" date="2020-03" db="EMBL/GenBank/DDBJ databases">
        <authorList>
            <consortium name="Genoscope - CEA"/>
            <person name="William W."/>
        </authorList>
    </citation>
    <scope>NUCLEOTIDE SEQUENCE [LARGE SCALE GENOMIC DNA]</scope>
    <source>
        <strain evidence="2">DSM 16959</strain>
    </source>
</reference>
<organism evidence="1 2">
    <name type="scientific">Denitratisoma oestradiolicum</name>
    <dbReference type="NCBI Taxonomy" id="311182"/>
    <lineage>
        <taxon>Bacteria</taxon>
        <taxon>Pseudomonadati</taxon>
        <taxon>Pseudomonadota</taxon>
        <taxon>Betaproteobacteria</taxon>
        <taxon>Nitrosomonadales</taxon>
        <taxon>Sterolibacteriaceae</taxon>
        <taxon>Denitratisoma</taxon>
    </lineage>
</organism>
<keyword evidence="2" id="KW-1185">Reference proteome</keyword>
<gene>
    <name evidence="1" type="ORF">DENOEST_2109</name>
</gene>
<proteinExistence type="predicted"/>
<dbReference type="EMBL" id="LR778301">
    <property type="protein sequence ID" value="CAB1369274.1"/>
    <property type="molecule type" value="Genomic_DNA"/>
</dbReference>
<dbReference type="Proteomes" id="UP000515733">
    <property type="component" value="Chromosome"/>
</dbReference>
<name>A0A6S6XWF6_9PROT</name>
<protein>
    <submittedName>
        <fullName evidence="1">Uncharacterized protein</fullName>
    </submittedName>
</protein>
<accession>A0A6S6XWF6</accession>
<dbReference type="AlphaFoldDB" id="A0A6S6XWF6"/>
<evidence type="ECO:0000313" key="2">
    <source>
        <dbReference type="Proteomes" id="UP000515733"/>
    </source>
</evidence>